<gene>
    <name evidence="2" type="ORF">B0T10DRAFT_453707</name>
</gene>
<protein>
    <submittedName>
        <fullName evidence="2">Uncharacterized protein</fullName>
    </submittedName>
</protein>
<dbReference type="Proteomes" id="UP000777438">
    <property type="component" value="Unassembled WGS sequence"/>
</dbReference>
<reference evidence="2 3" key="1">
    <citation type="journal article" date="2021" name="Nat. Commun.">
        <title>Genetic determinants of endophytism in the Arabidopsis root mycobiome.</title>
        <authorList>
            <person name="Mesny F."/>
            <person name="Miyauchi S."/>
            <person name="Thiergart T."/>
            <person name="Pickel B."/>
            <person name="Atanasova L."/>
            <person name="Karlsson M."/>
            <person name="Huettel B."/>
            <person name="Barry K.W."/>
            <person name="Haridas S."/>
            <person name="Chen C."/>
            <person name="Bauer D."/>
            <person name="Andreopoulos W."/>
            <person name="Pangilinan J."/>
            <person name="LaButti K."/>
            <person name="Riley R."/>
            <person name="Lipzen A."/>
            <person name="Clum A."/>
            <person name="Drula E."/>
            <person name="Henrissat B."/>
            <person name="Kohler A."/>
            <person name="Grigoriev I.V."/>
            <person name="Martin F.M."/>
            <person name="Hacquard S."/>
        </authorList>
    </citation>
    <scope>NUCLEOTIDE SEQUENCE [LARGE SCALE GENOMIC DNA]</scope>
    <source>
        <strain evidence="2 3">MPI-CAGE-CH-0241</strain>
    </source>
</reference>
<dbReference type="AlphaFoldDB" id="A0A9P8WFY4"/>
<dbReference type="EMBL" id="JAGPYM010000002">
    <property type="protein sequence ID" value="KAH6898376.1"/>
    <property type="molecule type" value="Genomic_DNA"/>
</dbReference>
<name>A0A9P8WFY4_9HYPO</name>
<proteinExistence type="predicted"/>
<organism evidence="2 3">
    <name type="scientific">Thelonectria olida</name>
    <dbReference type="NCBI Taxonomy" id="1576542"/>
    <lineage>
        <taxon>Eukaryota</taxon>
        <taxon>Fungi</taxon>
        <taxon>Dikarya</taxon>
        <taxon>Ascomycota</taxon>
        <taxon>Pezizomycotina</taxon>
        <taxon>Sordariomycetes</taxon>
        <taxon>Hypocreomycetidae</taxon>
        <taxon>Hypocreales</taxon>
        <taxon>Nectriaceae</taxon>
        <taxon>Thelonectria</taxon>
    </lineage>
</organism>
<sequence>MAHPRLPTPFSSFLSPLPWALHSSVISHNATHHPPGKSRGLGSDRLGARGHSHTKSLTHHLHAPSLHPSPPSRPVTGHSSPRHSAPVLFLSLRYRYRYCWSGSASPPVHYRPGHPHRPSSRPPPATL</sequence>
<feature type="compositionally biased region" description="Basic residues" evidence="1">
    <location>
        <begin position="48"/>
        <end position="62"/>
    </location>
</feature>
<comment type="caution">
    <text evidence="2">The sequence shown here is derived from an EMBL/GenBank/DDBJ whole genome shotgun (WGS) entry which is preliminary data.</text>
</comment>
<keyword evidence="3" id="KW-1185">Reference proteome</keyword>
<feature type="region of interest" description="Disordered" evidence="1">
    <location>
        <begin position="105"/>
        <end position="127"/>
    </location>
</feature>
<evidence type="ECO:0000313" key="3">
    <source>
        <dbReference type="Proteomes" id="UP000777438"/>
    </source>
</evidence>
<evidence type="ECO:0000256" key="1">
    <source>
        <dbReference type="SAM" id="MobiDB-lite"/>
    </source>
</evidence>
<feature type="region of interest" description="Disordered" evidence="1">
    <location>
        <begin position="27"/>
        <end position="83"/>
    </location>
</feature>
<evidence type="ECO:0000313" key="2">
    <source>
        <dbReference type="EMBL" id="KAH6898376.1"/>
    </source>
</evidence>
<accession>A0A9P8WFY4</accession>